<proteinExistence type="predicted"/>
<name>A0AAD8Z335_9TELE</name>
<gene>
    <name evidence="3" type="ORF">P4O66_001820</name>
</gene>
<evidence type="ECO:0008006" key="5">
    <source>
        <dbReference type="Google" id="ProtNLM"/>
    </source>
</evidence>
<dbReference type="Proteomes" id="UP001239994">
    <property type="component" value="Unassembled WGS sequence"/>
</dbReference>
<dbReference type="AlphaFoldDB" id="A0AAD8Z335"/>
<dbReference type="GO" id="GO:0003676">
    <property type="term" value="F:nucleic acid binding"/>
    <property type="evidence" value="ECO:0007669"/>
    <property type="project" value="InterPro"/>
</dbReference>
<dbReference type="InterPro" id="IPR012337">
    <property type="entry name" value="RNaseH-like_sf"/>
</dbReference>
<comment type="caution">
    <text evidence="3">The sequence shown here is derived from an EMBL/GenBank/DDBJ whole genome shotgun (WGS) entry which is preliminary data.</text>
</comment>
<dbReference type="EMBL" id="JAROKS010000019">
    <property type="protein sequence ID" value="KAK1792042.1"/>
    <property type="molecule type" value="Genomic_DNA"/>
</dbReference>
<keyword evidence="2" id="KW-0812">Transmembrane</keyword>
<keyword evidence="4" id="KW-1185">Reference proteome</keyword>
<keyword evidence="2" id="KW-1133">Transmembrane helix</keyword>
<feature type="region of interest" description="Disordered" evidence="1">
    <location>
        <begin position="239"/>
        <end position="275"/>
    </location>
</feature>
<protein>
    <recommendedName>
        <fullName evidence="5">Integrase catalytic domain-containing protein</fullName>
    </recommendedName>
</protein>
<keyword evidence="2" id="KW-0472">Membrane</keyword>
<dbReference type="InterPro" id="IPR052160">
    <property type="entry name" value="Gypsy_RT_Integrase-like"/>
</dbReference>
<organism evidence="3 4">
    <name type="scientific">Electrophorus voltai</name>
    <dbReference type="NCBI Taxonomy" id="2609070"/>
    <lineage>
        <taxon>Eukaryota</taxon>
        <taxon>Metazoa</taxon>
        <taxon>Chordata</taxon>
        <taxon>Craniata</taxon>
        <taxon>Vertebrata</taxon>
        <taxon>Euteleostomi</taxon>
        <taxon>Actinopterygii</taxon>
        <taxon>Neopterygii</taxon>
        <taxon>Teleostei</taxon>
        <taxon>Ostariophysi</taxon>
        <taxon>Gymnotiformes</taxon>
        <taxon>Gymnotoidei</taxon>
        <taxon>Gymnotidae</taxon>
        <taxon>Electrophorus</taxon>
    </lineage>
</organism>
<dbReference type="Gene3D" id="3.30.420.10">
    <property type="entry name" value="Ribonuclease H-like superfamily/Ribonuclease H"/>
    <property type="match status" value="1"/>
</dbReference>
<feature type="region of interest" description="Disordered" evidence="1">
    <location>
        <begin position="706"/>
        <end position="781"/>
    </location>
</feature>
<evidence type="ECO:0000256" key="2">
    <source>
        <dbReference type="SAM" id="Phobius"/>
    </source>
</evidence>
<feature type="transmembrane region" description="Helical" evidence="2">
    <location>
        <begin position="36"/>
        <end position="61"/>
    </location>
</feature>
<reference evidence="3" key="1">
    <citation type="submission" date="2023-03" db="EMBL/GenBank/DDBJ databases">
        <title>Electrophorus voltai genome.</title>
        <authorList>
            <person name="Bian C."/>
        </authorList>
    </citation>
    <scope>NUCLEOTIDE SEQUENCE</scope>
    <source>
        <strain evidence="3">CB-2022</strain>
        <tissue evidence="3">Muscle</tissue>
    </source>
</reference>
<dbReference type="PANTHER" id="PTHR47266">
    <property type="entry name" value="ENDONUCLEASE-RELATED"/>
    <property type="match status" value="1"/>
</dbReference>
<dbReference type="InterPro" id="IPR036397">
    <property type="entry name" value="RNaseH_sf"/>
</dbReference>
<feature type="compositionally biased region" description="Basic and acidic residues" evidence="1">
    <location>
        <begin position="757"/>
        <end position="781"/>
    </location>
</feature>
<feature type="compositionally biased region" description="Basic and acidic residues" evidence="1">
    <location>
        <begin position="260"/>
        <end position="275"/>
    </location>
</feature>
<sequence>MRERKLDFVGIANQIAEVSKVRETMKKNYEEFTVRVWFVCRVSITPAAIVITLALSFASLMRYLTSVFYPRARLAGRTLQNNRPHLKRMQQESLSPSHRVLSSSVQQLSRHTTRDAGLLPEVELDYLKTLLSTLRDGKPLVLPSLMAAPSEYEGEDQSVGRYVMQCRIYLQYLTCPNPSELVEVLFMKTFLRGKALDRAELIFQHRAQESRTVEGFFRLLTARFVAKTPNLPSATTLLSATQPARGVRDDAARPDPVPGVRDDVARPDPVHGASDDAAWRERHRLSVPVGAPLDLPAVAMTAVATPPDPAAPLSSTAPSLGLPDLPLTGTAVPPDPPLLNALAAPPDLPAVPLTAEATPLDLMGLLLTEVAGPLVLPGPLSDPAITFRSGETNVRAHTLSRQYAVKAQSTSQEPLLSPSCFLAAVQFDLDCSINVANPHPHCPPHWFYVPPRHLITHLVRHSTSWVNMHCPTIECLLLVAGDAQGHCQTRRLLWRLCKTPCTPPAGKLLPLPTPQRPQSHTAIDFVTDLPASEGNTIILIAIDGFSKMFELSEDIISGREVQITLPIWRELLGKLNITVSLKSGYHPQANGQAERANQKLELELGYQPPLYPWNTLTSDQPTVQMWCRCSKQACRGAAVHPRPSMSQPVVEETFSDSEDPLGPPLPLLEMEGGPAYKVCALVNSRWTGRQLQYLVDWDSAQYQGTQKQKTGLGRDTGKWNGFHAEQGQDPETEAGDQERQQSGTKGLHNAETGPKGGARDNKTGQETDRGHAEQTKKWKLG</sequence>
<accession>A0AAD8Z335</accession>
<evidence type="ECO:0000256" key="1">
    <source>
        <dbReference type="SAM" id="MobiDB-lite"/>
    </source>
</evidence>
<evidence type="ECO:0000313" key="3">
    <source>
        <dbReference type="EMBL" id="KAK1792042.1"/>
    </source>
</evidence>
<evidence type="ECO:0000313" key="4">
    <source>
        <dbReference type="Proteomes" id="UP001239994"/>
    </source>
</evidence>
<dbReference type="SUPFAM" id="SSF53098">
    <property type="entry name" value="Ribonuclease H-like"/>
    <property type="match status" value="1"/>
</dbReference>